<evidence type="ECO:0000313" key="2">
    <source>
        <dbReference type="Proteomes" id="UP001589753"/>
    </source>
</evidence>
<reference evidence="1 2" key="1">
    <citation type="submission" date="2024-09" db="EMBL/GenBank/DDBJ databases">
        <authorList>
            <person name="Sun Q."/>
            <person name="Mori K."/>
        </authorList>
    </citation>
    <scope>NUCLEOTIDE SEQUENCE [LARGE SCALE GENOMIC DNA]</scope>
    <source>
        <strain evidence="1 2">JCM 9767</strain>
    </source>
</reference>
<sequence>MPWVIFSLMYQGTRKLLWVPAVLLRRQVAKGPELLAPRHENAVPPAPARGPRALRAGGDAYDNVLMESTIGLFKTTDQAPAAEDSTVA</sequence>
<name>A0ABV5LDB2_9ACTN</name>
<proteinExistence type="predicted"/>
<dbReference type="RefSeq" id="WP_199822415.1">
    <property type="nucleotide sequence ID" value="NZ_JBHMDI010000065.1"/>
</dbReference>
<dbReference type="EMBL" id="JBHMDI010000065">
    <property type="protein sequence ID" value="MFB9350154.1"/>
    <property type="molecule type" value="Genomic_DNA"/>
</dbReference>
<protein>
    <submittedName>
        <fullName evidence="1">Uncharacterized protein</fullName>
    </submittedName>
</protein>
<comment type="caution">
    <text evidence="1">The sequence shown here is derived from an EMBL/GenBank/DDBJ whole genome shotgun (WGS) entry which is preliminary data.</text>
</comment>
<keyword evidence="2" id="KW-1185">Reference proteome</keyword>
<accession>A0ABV5LDB2</accession>
<gene>
    <name evidence="1" type="ORF">ACFFUA_22330</name>
</gene>
<dbReference type="Proteomes" id="UP001589753">
    <property type="component" value="Unassembled WGS sequence"/>
</dbReference>
<evidence type="ECO:0000313" key="1">
    <source>
        <dbReference type="EMBL" id="MFB9350154.1"/>
    </source>
</evidence>
<organism evidence="1 2">
    <name type="scientific">Streptomyces heliomycini</name>
    <dbReference type="NCBI Taxonomy" id="284032"/>
    <lineage>
        <taxon>Bacteria</taxon>
        <taxon>Bacillati</taxon>
        <taxon>Actinomycetota</taxon>
        <taxon>Actinomycetes</taxon>
        <taxon>Kitasatosporales</taxon>
        <taxon>Streptomycetaceae</taxon>
        <taxon>Streptomyces</taxon>
    </lineage>
</organism>